<gene>
    <name evidence="2" type="ORF">GARC_2260</name>
</gene>
<evidence type="ECO:0000256" key="1">
    <source>
        <dbReference type="SAM" id="SignalP"/>
    </source>
</evidence>
<evidence type="ECO:0000313" key="3">
    <source>
        <dbReference type="Proteomes" id="UP000006327"/>
    </source>
</evidence>
<reference evidence="2 3" key="1">
    <citation type="journal article" date="2017" name="Antonie Van Leeuwenhoek">
        <title>Rhizobium rhizosphaerae sp. nov., a novel species isolated from rice rhizosphere.</title>
        <authorList>
            <person name="Zhao J.J."/>
            <person name="Zhang J."/>
            <person name="Zhang R.J."/>
            <person name="Zhang C.W."/>
            <person name="Yin H.Q."/>
            <person name="Zhang X.X."/>
        </authorList>
    </citation>
    <scope>NUCLEOTIDE SEQUENCE [LARGE SCALE GENOMIC DNA]</scope>
    <source>
        <strain evidence="2 3">BSs20135</strain>
    </source>
</reference>
<evidence type="ECO:0000313" key="2">
    <source>
        <dbReference type="EMBL" id="GAC19227.1"/>
    </source>
</evidence>
<dbReference type="RefSeq" id="WP_007619830.1">
    <property type="nucleotide sequence ID" value="NZ_BAEO01000028.1"/>
</dbReference>
<comment type="caution">
    <text evidence="2">The sequence shown here is derived from an EMBL/GenBank/DDBJ whole genome shotgun (WGS) entry which is preliminary data.</text>
</comment>
<name>K6YM37_9ALTE</name>
<evidence type="ECO:0008006" key="4">
    <source>
        <dbReference type="Google" id="ProtNLM"/>
    </source>
</evidence>
<dbReference type="STRING" id="493475.GARC_2260"/>
<feature type="chain" id="PRO_5003897381" description="Solute-binding protein family 3/N-terminal domain-containing protein" evidence="1">
    <location>
        <begin position="20"/>
        <end position="71"/>
    </location>
</feature>
<accession>K6YM37</accession>
<feature type="signal peptide" evidence="1">
    <location>
        <begin position="1"/>
        <end position="19"/>
    </location>
</feature>
<keyword evidence="3" id="KW-1185">Reference proteome</keyword>
<sequence>MKYTFVAFYCLLASSNLFASPNIQLFAFASEPIAYYEDDTQKGIYVDILKELGRRMELGKVLILILSPSRD</sequence>
<organism evidence="2 3">
    <name type="scientific">Paraglaciecola arctica BSs20135</name>
    <dbReference type="NCBI Taxonomy" id="493475"/>
    <lineage>
        <taxon>Bacteria</taxon>
        <taxon>Pseudomonadati</taxon>
        <taxon>Pseudomonadota</taxon>
        <taxon>Gammaproteobacteria</taxon>
        <taxon>Alteromonadales</taxon>
        <taxon>Alteromonadaceae</taxon>
        <taxon>Paraglaciecola</taxon>
    </lineage>
</organism>
<dbReference type="AlphaFoldDB" id="K6YM37"/>
<keyword evidence="1" id="KW-0732">Signal</keyword>
<dbReference type="Proteomes" id="UP000006327">
    <property type="component" value="Unassembled WGS sequence"/>
</dbReference>
<proteinExistence type="predicted"/>
<dbReference type="EMBL" id="BAEO01000028">
    <property type="protein sequence ID" value="GAC19227.1"/>
    <property type="molecule type" value="Genomic_DNA"/>
</dbReference>
<protein>
    <recommendedName>
        <fullName evidence="4">Solute-binding protein family 3/N-terminal domain-containing protein</fullName>
    </recommendedName>
</protein>